<protein>
    <submittedName>
        <fullName evidence="3">Pyridine nucleotide-disulphide oxidoreductase</fullName>
    </submittedName>
</protein>
<name>A0A1I0DSZ8_9FIRM</name>
<dbReference type="Gene3D" id="3.50.50.60">
    <property type="entry name" value="FAD/NAD(P)-binding domain"/>
    <property type="match status" value="2"/>
</dbReference>
<reference evidence="3 4" key="1">
    <citation type="submission" date="2016-10" db="EMBL/GenBank/DDBJ databases">
        <authorList>
            <person name="de Groot N.N."/>
        </authorList>
    </citation>
    <scope>NUCLEOTIDE SEQUENCE [LARGE SCALE GENOMIC DNA]</scope>
    <source>
        <strain evidence="3 4">DSM 18979</strain>
    </source>
</reference>
<evidence type="ECO:0000259" key="2">
    <source>
        <dbReference type="Pfam" id="PF07992"/>
    </source>
</evidence>
<accession>A0A1I0DSZ8</accession>
<dbReference type="PANTHER" id="PTHR42949:SF3">
    <property type="entry name" value="ANAEROBIC GLYCEROL-3-PHOSPHATE DEHYDROGENASE SUBUNIT B"/>
    <property type="match status" value="1"/>
</dbReference>
<dbReference type="AlphaFoldDB" id="A0A1I0DSZ8"/>
<organism evidence="3 4">
    <name type="scientific">Natronincola peptidivorans</name>
    <dbReference type="NCBI Taxonomy" id="426128"/>
    <lineage>
        <taxon>Bacteria</taxon>
        <taxon>Bacillati</taxon>
        <taxon>Bacillota</taxon>
        <taxon>Clostridia</taxon>
        <taxon>Peptostreptococcales</taxon>
        <taxon>Natronincolaceae</taxon>
        <taxon>Natronincola</taxon>
    </lineage>
</organism>
<dbReference type="RefSeq" id="WP_090443508.1">
    <property type="nucleotide sequence ID" value="NZ_FOHU01000008.1"/>
</dbReference>
<dbReference type="SUPFAM" id="SSF51905">
    <property type="entry name" value="FAD/NAD(P)-binding domain"/>
    <property type="match status" value="1"/>
</dbReference>
<evidence type="ECO:0000313" key="4">
    <source>
        <dbReference type="Proteomes" id="UP000199568"/>
    </source>
</evidence>
<dbReference type="InterPro" id="IPR023753">
    <property type="entry name" value="FAD/NAD-binding_dom"/>
</dbReference>
<dbReference type="EMBL" id="FOHU01000008">
    <property type="protein sequence ID" value="SET34933.1"/>
    <property type="molecule type" value="Genomic_DNA"/>
</dbReference>
<dbReference type="PRINTS" id="PR00368">
    <property type="entry name" value="FADPNR"/>
</dbReference>
<dbReference type="Proteomes" id="UP000199568">
    <property type="component" value="Unassembled WGS sequence"/>
</dbReference>
<dbReference type="InterPro" id="IPR051691">
    <property type="entry name" value="Metab_Enz_Cyan_OpOx_G3PDH"/>
</dbReference>
<evidence type="ECO:0000313" key="3">
    <source>
        <dbReference type="EMBL" id="SET34933.1"/>
    </source>
</evidence>
<dbReference type="InterPro" id="IPR036188">
    <property type="entry name" value="FAD/NAD-bd_sf"/>
</dbReference>
<dbReference type="PANTHER" id="PTHR42949">
    <property type="entry name" value="ANAEROBIC GLYCEROL-3-PHOSPHATE DEHYDROGENASE SUBUNIT B"/>
    <property type="match status" value="1"/>
</dbReference>
<dbReference type="Pfam" id="PF07992">
    <property type="entry name" value="Pyr_redox_2"/>
    <property type="match status" value="1"/>
</dbReference>
<dbReference type="OrthoDB" id="9776839at2"/>
<sequence length="413" mass="45203">MNFVNKEVVIIGGGPAGLAAALELYKKGIHDILIIEREKNLGGILRQCIHDGFGLTRFKESLSGPEYAQRFIDEIEKLKIPYITNTTVLSVTKDKKITAASKAGFMTWQAKAVILTMGCRERTRGALGIPGERPAGVFTAGVAQSYINLYNTMVGKNVVILGSGDIGLIMARRMTLEGANVKAVFEILPYASGLSRNIQQCLNDYSIPLYLSHTVTNIHGSSRLTGVTVSEVDHDLKPIPGTEKKYDCDTLILSVGLIPENELSLSAGVELDQRTKGAIVDENYQTSVDGIFAAGNVLHVHDLVDFVSLEAERLSDSVSIYLQNKNLPPSNVKIITSPEITYTIPQYVSGTKNFNLSIRAKEPLKDCKIEILQDGSVIKSVDMKTVIPAEMINMPVNYKLIQSEKDLEVMVKC</sequence>
<proteinExistence type="predicted"/>
<dbReference type="STRING" id="426128.SAMN05660297_02142"/>
<keyword evidence="1" id="KW-0560">Oxidoreductase</keyword>
<dbReference type="PRINTS" id="PR00469">
    <property type="entry name" value="PNDRDTASEII"/>
</dbReference>
<feature type="domain" description="FAD/NAD(P)-binding" evidence="2">
    <location>
        <begin position="7"/>
        <end position="298"/>
    </location>
</feature>
<dbReference type="GO" id="GO:0016491">
    <property type="term" value="F:oxidoreductase activity"/>
    <property type="evidence" value="ECO:0007669"/>
    <property type="project" value="UniProtKB-KW"/>
</dbReference>
<evidence type="ECO:0000256" key="1">
    <source>
        <dbReference type="ARBA" id="ARBA00023002"/>
    </source>
</evidence>
<keyword evidence="4" id="KW-1185">Reference proteome</keyword>
<gene>
    <name evidence="3" type="ORF">SAMN05660297_02142</name>
</gene>